<evidence type="ECO:0000313" key="8">
    <source>
        <dbReference type="Proteomes" id="UP001383192"/>
    </source>
</evidence>
<evidence type="ECO:0000256" key="2">
    <source>
        <dbReference type="ARBA" id="ARBA00022630"/>
    </source>
</evidence>
<dbReference type="InterPro" id="IPR050416">
    <property type="entry name" value="FAD-linked_Oxidoreductase"/>
</dbReference>
<dbReference type="GO" id="GO:0016491">
    <property type="term" value="F:oxidoreductase activity"/>
    <property type="evidence" value="ECO:0007669"/>
    <property type="project" value="UniProtKB-KW"/>
</dbReference>
<feature type="signal peptide" evidence="5">
    <location>
        <begin position="1"/>
        <end position="19"/>
    </location>
</feature>
<dbReference type="Pfam" id="PF01565">
    <property type="entry name" value="FAD_binding_4"/>
    <property type="match status" value="1"/>
</dbReference>
<organism evidence="7 8">
    <name type="scientific">Paramarasmius palmivorus</name>
    <dbReference type="NCBI Taxonomy" id="297713"/>
    <lineage>
        <taxon>Eukaryota</taxon>
        <taxon>Fungi</taxon>
        <taxon>Dikarya</taxon>
        <taxon>Basidiomycota</taxon>
        <taxon>Agaricomycotina</taxon>
        <taxon>Agaricomycetes</taxon>
        <taxon>Agaricomycetidae</taxon>
        <taxon>Agaricales</taxon>
        <taxon>Marasmiineae</taxon>
        <taxon>Marasmiaceae</taxon>
        <taxon>Paramarasmius</taxon>
    </lineage>
</organism>
<dbReference type="GO" id="GO:0071949">
    <property type="term" value="F:FAD binding"/>
    <property type="evidence" value="ECO:0007669"/>
    <property type="project" value="InterPro"/>
</dbReference>
<accession>A0AAW0CJ38</accession>
<comment type="similarity">
    <text evidence="1">Belongs to the oxygen-dependent FAD-linked oxidoreductase family.</text>
</comment>
<protein>
    <recommendedName>
        <fullName evidence="6">FAD-binding PCMH-type domain-containing protein</fullName>
    </recommendedName>
</protein>
<evidence type="ECO:0000313" key="7">
    <source>
        <dbReference type="EMBL" id="KAK7038739.1"/>
    </source>
</evidence>
<dbReference type="PANTHER" id="PTHR42973:SF13">
    <property type="entry name" value="FAD-BINDING PCMH-TYPE DOMAIN-CONTAINING PROTEIN"/>
    <property type="match status" value="1"/>
</dbReference>
<dbReference type="SUPFAM" id="SSF56176">
    <property type="entry name" value="FAD-binding/transporter-associated domain-like"/>
    <property type="match status" value="1"/>
</dbReference>
<dbReference type="InterPro" id="IPR036318">
    <property type="entry name" value="FAD-bd_PCMH-like_sf"/>
</dbReference>
<keyword evidence="2" id="KW-0285">Flavoprotein</keyword>
<keyword evidence="5" id="KW-0732">Signal</keyword>
<gene>
    <name evidence="7" type="ORF">VNI00_010624</name>
</gene>
<dbReference type="AlphaFoldDB" id="A0AAW0CJ38"/>
<comment type="caution">
    <text evidence="7">The sequence shown here is derived from an EMBL/GenBank/DDBJ whole genome shotgun (WGS) entry which is preliminary data.</text>
</comment>
<feature type="domain" description="FAD-binding PCMH-type" evidence="6">
    <location>
        <begin position="52"/>
        <end position="263"/>
    </location>
</feature>
<evidence type="ECO:0000256" key="4">
    <source>
        <dbReference type="ARBA" id="ARBA00023002"/>
    </source>
</evidence>
<dbReference type="PANTHER" id="PTHR42973">
    <property type="entry name" value="BINDING OXIDOREDUCTASE, PUTATIVE (AFU_ORTHOLOGUE AFUA_1G17690)-RELATED"/>
    <property type="match status" value="1"/>
</dbReference>
<dbReference type="Proteomes" id="UP001383192">
    <property type="component" value="Unassembled WGS sequence"/>
</dbReference>
<reference evidence="7 8" key="1">
    <citation type="submission" date="2024-01" db="EMBL/GenBank/DDBJ databases">
        <title>A draft genome for a cacao thread blight-causing isolate of Paramarasmius palmivorus.</title>
        <authorList>
            <person name="Baruah I.K."/>
            <person name="Bukari Y."/>
            <person name="Amoako-Attah I."/>
            <person name="Meinhardt L.W."/>
            <person name="Bailey B.A."/>
            <person name="Cohen S.P."/>
        </authorList>
    </citation>
    <scope>NUCLEOTIDE SEQUENCE [LARGE SCALE GENOMIC DNA]</scope>
    <source>
        <strain evidence="7 8">GH-12</strain>
    </source>
</reference>
<feature type="chain" id="PRO_5043474573" description="FAD-binding PCMH-type domain-containing protein" evidence="5">
    <location>
        <begin position="20"/>
        <end position="461"/>
    </location>
</feature>
<dbReference type="Gene3D" id="3.30.465.10">
    <property type="match status" value="1"/>
</dbReference>
<evidence type="ECO:0000259" key="6">
    <source>
        <dbReference type="PROSITE" id="PS51387"/>
    </source>
</evidence>
<dbReference type="InterPro" id="IPR016169">
    <property type="entry name" value="FAD-bd_PCMH_sub2"/>
</dbReference>
<proteinExistence type="inferred from homology"/>
<dbReference type="InterPro" id="IPR016166">
    <property type="entry name" value="FAD-bd_PCMH"/>
</dbReference>
<name>A0AAW0CJ38_9AGAR</name>
<dbReference type="PROSITE" id="PS51387">
    <property type="entry name" value="FAD_PCMH"/>
    <property type="match status" value="1"/>
</dbReference>
<dbReference type="EMBL" id="JAYKXP010000043">
    <property type="protein sequence ID" value="KAK7038739.1"/>
    <property type="molecule type" value="Genomic_DNA"/>
</dbReference>
<evidence type="ECO:0000256" key="5">
    <source>
        <dbReference type="SAM" id="SignalP"/>
    </source>
</evidence>
<evidence type="ECO:0000256" key="3">
    <source>
        <dbReference type="ARBA" id="ARBA00022827"/>
    </source>
</evidence>
<dbReference type="InterPro" id="IPR006094">
    <property type="entry name" value="Oxid_FAD_bind_N"/>
</dbReference>
<keyword evidence="4" id="KW-0560">Oxidoreductase</keyword>
<evidence type="ECO:0000256" key="1">
    <source>
        <dbReference type="ARBA" id="ARBA00005466"/>
    </source>
</evidence>
<keyword evidence="8" id="KW-1185">Reference proteome</keyword>
<keyword evidence="3" id="KW-0274">FAD</keyword>
<sequence length="461" mass="49312">MKSQWSLLALVLTVIPVNGTPEAACETLQSVLPGRVFFPGSEDYIEDNEHYYGSSSEASICSVQPESAAEVGTILQIVGSGNTQSQFGIKSGGHGIAVGFSSTSGVQISLSRLHELTYDATSSTVKIGSGLTWDQVYKQLEPFGVAVAGGRVPGVGVGGLLLGGGYSYFTDEHGLSIDNIVAHDLVLPNGTFVEVTDESDPDLFYALKLANVINPANSSAAVQAIADWSLNNNDLKGVVAPFYAYAGGQLFFVTSMMYNAPLQPSIFDAFFNVPDAQVQVSGVMSLVEAGEVLYGGFVGNPARGSKHTVPVTYYTVPLIEEMLLQTDKIVSDAEANNRTFTAVNLVIEPYSQPFAHSKPSAYPHPPPPARFVCPTMLEAHWENAADDEYFKNALEMAYQAILVKAVAEGQSMPGDVMYNNYAPPDTPVEELYGAENLAKLRAIRERVDPGRVMALAGGFKI</sequence>